<dbReference type="OrthoDB" id="5559898at2759"/>
<dbReference type="Gene3D" id="1.25.10.10">
    <property type="entry name" value="Leucine-rich Repeat Variant"/>
    <property type="match status" value="3"/>
</dbReference>
<proteinExistence type="predicted"/>
<keyword evidence="4" id="KW-0677">Repeat</keyword>
<evidence type="ECO:0000256" key="4">
    <source>
        <dbReference type="ARBA" id="ARBA00022737"/>
    </source>
</evidence>
<feature type="compositionally biased region" description="Polar residues" evidence="6">
    <location>
        <begin position="323"/>
        <end position="335"/>
    </location>
</feature>
<organism evidence="7 8">
    <name type="scientific">Ophiocordyceps sinensis</name>
    <dbReference type="NCBI Taxonomy" id="72228"/>
    <lineage>
        <taxon>Eukaryota</taxon>
        <taxon>Fungi</taxon>
        <taxon>Dikarya</taxon>
        <taxon>Ascomycota</taxon>
        <taxon>Pezizomycotina</taxon>
        <taxon>Sordariomycetes</taxon>
        <taxon>Hypocreomycetidae</taxon>
        <taxon>Hypocreales</taxon>
        <taxon>Ophiocordycipitaceae</taxon>
        <taxon>Ophiocordyceps</taxon>
    </lineage>
</organism>
<dbReference type="GO" id="GO:0043161">
    <property type="term" value="P:proteasome-mediated ubiquitin-dependent protein catabolic process"/>
    <property type="evidence" value="ECO:0007669"/>
    <property type="project" value="TreeGrafter"/>
</dbReference>
<dbReference type="InterPro" id="IPR011989">
    <property type="entry name" value="ARM-like"/>
</dbReference>
<sequence length="1008" mass="110164">MARPQNSPILAQLRSAKTYPEQAAALQVLKNEVVGHIQKKEAWISLGVLEPIVLTLCSSRSPSKPNGKDARPQLAWRPLADEDSVRQQALQLIASFASGGPAFLAPLHAARAVPAMLGNSFSPLTNPPEIVVAALKALTDIADAAALATPSSCIDVQLLADSVFVPQHIESLNVMLSIASSKHILQSQVMLAAGLICRLCREERHQHALAAGGVLDSLATQLARFAVRDGLVVPGAEELAYSDGLYEVFPEPACSGAKIGPILEAIAAILGDSKYRANRLVNSPTLLAIFPSVKSELHKGPQSQLHAMTAMEFILPAMPINPSRNQSAAHSSMATTDRAESRASSRTSLSRFGSAAIWDSPRAQAPGNNGDGSSMEDVESPLIPWLIHLVRTLGEHHRLMAVAVLAALFKAGLGRKSVRETSIGLLVVPILIGMVAKNDKDGPASEGPTLAMQRLILEKAPAVLARLITDSEYLQKSAYDCDAVKILTKLLKRAYQPVPSFDQPKYWSPQADAAVEAESSSASAQLGGRGQNPVLAHRIKLREASLKAIGALSAGKEDYRKALVAEDLVPYVVESLCEWPRKPRQAKERSKDRPSGEPARKGPSPAYGTNPVSVIIAGCHVVRMLARSVSILRTSMVDYAVSLPIFHFLTHGDVNVQIAATATMINLVVEVSPVRELLTEKGVMRILCDHAHSDNPALRLNALWALKHFVDAVGPELKKASLEQLEPGWLVRLICDDSQKAAFHDSRFKGSADDDLDEEMDMQPSDQPFRWLYGSNGSIRELDVSRSSRLRQAEDRLSAIRETELNPVRRARNDDVAIQEQGLDFIRNLIGRPESGASSETPSETTEMIDFLFSELGQDRLFEIMEAKLRTKPLHPFSRRTSAPGREPPRVLHPQARIIVAVIYILVHMAASIPRHRQLVIAQTDLLRLLAQQAGSKDREVRVALCHLVINLTWQEDEAEAQQCAARASELKRLGFHTKMETLRHQDRDLDVRERAKTAAWQIDQATY</sequence>
<evidence type="ECO:0000313" key="8">
    <source>
        <dbReference type="Proteomes" id="UP000557566"/>
    </source>
</evidence>
<dbReference type="Proteomes" id="UP000557566">
    <property type="component" value="Unassembled WGS sequence"/>
</dbReference>
<gene>
    <name evidence="7" type="ORF">G6O67_000188</name>
</gene>
<comment type="subcellular location">
    <subcellularLocation>
        <location evidence="2">Cytoplasm</location>
    </subcellularLocation>
    <subcellularLocation>
        <location evidence="1">Nucleus</location>
    </subcellularLocation>
</comment>
<dbReference type="InterPro" id="IPR038739">
    <property type="entry name" value="ARMC8/Vid28"/>
</dbReference>
<evidence type="ECO:0008006" key="9">
    <source>
        <dbReference type="Google" id="ProtNLM"/>
    </source>
</evidence>
<evidence type="ECO:0000256" key="5">
    <source>
        <dbReference type="ARBA" id="ARBA00023242"/>
    </source>
</evidence>
<dbReference type="GO" id="GO:0005634">
    <property type="term" value="C:nucleus"/>
    <property type="evidence" value="ECO:0007669"/>
    <property type="project" value="UniProtKB-SubCell"/>
</dbReference>
<dbReference type="GO" id="GO:0005737">
    <property type="term" value="C:cytoplasm"/>
    <property type="evidence" value="ECO:0007669"/>
    <property type="project" value="UniProtKB-SubCell"/>
</dbReference>
<keyword evidence="8" id="KW-1185">Reference proteome</keyword>
<dbReference type="EMBL" id="JAAVMX010000001">
    <property type="protein sequence ID" value="KAF4512853.1"/>
    <property type="molecule type" value="Genomic_DNA"/>
</dbReference>
<dbReference type="PANTHER" id="PTHR15651:SF7">
    <property type="entry name" value="ARMADILLO REPEAT-CONTAINING PROTEIN 8"/>
    <property type="match status" value="1"/>
</dbReference>
<evidence type="ECO:0000313" key="7">
    <source>
        <dbReference type="EMBL" id="KAF4512853.1"/>
    </source>
</evidence>
<accession>A0A8H4V9F7</accession>
<keyword evidence="3" id="KW-0963">Cytoplasm</keyword>
<reference evidence="7 8" key="1">
    <citation type="journal article" date="2020" name="Genome Biol. Evol.">
        <title>A new high-quality draft genome assembly of the Chinese cordyceps Ophiocordyceps sinensis.</title>
        <authorList>
            <person name="Shu R."/>
            <person name="Zhang J."/>
            <person name="Meng Q."/>
            <person name="Zhang H."/>
            <person name="Zhou G."/>
            <person name="Li M."/>
            <person name="Wu P."/>
            <person name="Zhao Y."/>
            <person name="Chen C."/>
            <person name="Qin Q."/>
        </authorList>
    </citation>
    <scope>NUCLEOTIDE SEQUENCE [LARGE SCALE GENOMIC DNA]</scope>
    <source>
        <strain evidence="7 8">IOZ07</strain>
    </source>
</reference>
<evidence type="ECO:0000256" key="3">
    <source>
        <dbReference type="ARBA" id="ARBA00022490"/>
    </source>
</evidence>
<name>A0A8H4V9F7_9HYPO</name>
<dbReference type="InterPro" id="IPR016024">
    <property type="entry name" value="ARM-type_fold"/>
</dbReference>
<dbReference type="SUPFAM" id="SSF48371">
    <property type="entry name" value="ARM repeat"/>
    <property type="match status" value="2"/>
</dbReference>
<feature type="compositionally biased region" description="Basic and acidic residues" evidence="6">
    <location>
        <begin position="582"/>
        <end position="600"/>
    </location>
</feature>
<dbReference type="AlphaFoldDB" id="A0A8H4V9F7"/>
<dbReference type="PANTHER" id="PTHR15651">
    <property type="entry name" value="ARMADILLO REPEAT-CONTAINING PROTEIN 8"/>
    <property type="match status" value="1"/>
</dbReference>
<feature type="region of interest" description="Disordered" evidence="6">
    <location>
        <begin position="582"/>
        <end position="606"/>
    </location>
</feature>
<evidence type="ECO:0000256" key="2">
    <source>
        <dbReference type="ARBA" id="ARBA00004496"/>
    </source>
</evidence>
<dbReference type="GO" id="GO:0034657">
    <property type="term" value="C:GID complex"/>
    <property type="evidence" value="ECO:0007669"/>
    <property type="project" value="TreeGrafter"/>
</dbReference>
<comment type="caution">
    <text evidence="7">The sequence shown here is derived from an EMBL/GenBank/DDBJ whole genome shotgun (WGS) entry which is preliminary data.</text>
</comment>
<evidence type="ECO:0000256" key="6">
    <source>
        <dbReference type="SAM" id="MobiDB-lite"/>
    </source>
</evidence>
<protein>
    <recommendedName>
        <fullName evidence="9">Armadillo repeat protein</fullName>
    </recommendedName>
</protein>
<keyword evidence="5" id="KW-0539">Nucleus</keyword>
<feature type="region of interest" description="Disordered" evidence="6">
    <location>
        <begin position="323"/>
        <end position="348"/>
    </location>
</feature>
<evidence type="ECO:0000256" key="1">
    <source>
        <dbReference type="ARBA" id="ARBA00004123"/>
    </source>
</evidence>